<dbReference type="Proteomes" id="UP000641625">
    <property type="component" value="Unassembled WGS sequence"/>
</dbReference>
<feature type="compositionally biased region" description="Basic and acidic residues" evidence="1">
    <location>
        <begin position="24"/>
        <end position="47"/>
    </location>
</feature>
<comment type="caution">
    <text evidence="2">The sequence shown here is derived from an EMBL/GenBank/DDBJ whole genome shotgun (WGS) entry which is preliminary data.</text>
</comment>
<protein>
    <submittedName>
        <fullName evidence="2">Uncharacterized protein</fullName>
    </submittedName>
</protein>
<sequence length="99" mass="11380">MRKHFYLVTEDDDPESVGAIMTTDSRRNRPTKNKEAPVHKFDEETGEFDERGKLVGMGYEDFEDEDDLDERIADVIQTKLSDIDDEWVEKAGVAEVLEA</sequence>
<dbReference type="EMBL" id="WOWA01000007">
    <property type="protein sequence ID" value="NLV14332.1"/>
    <property type="molecule type" value="Genomic_DNA"/>
</dbReference>
<evidence type="ECO:0000256" key="1">
    <source>
        <dbReference type="SAM" id="MobiDB-lite"/>
    </source>
</evidence>
<name>A0A847U7S6_HALAR</name>
<gene>
    <name evidence="2" type="ORF">GOC77_13775</name>
</gene>
<proteinExistence type="predicted"/>
<evidence type="ECO:0000313" key="2">
    <source>
        <dbReference type="EMBL" id="NLV14332.1"/>
    </source>
</evidence>
<organism evidence="2 3">
    <name type="scientific">Haloarcula argentinensis</name>
    <dbReference type="NCBI Taxonomy" id="43776"/>
    <lineage>
        <taxon>Archaea</taxon>
        <taxon>Methanobacteriati</taxon>
        <taxon>Methanobacteriota</taxon>
        <taxon>Stenosarchaea group</taxon>
        <taxon>Halobacteria</taxon>
        <taxon>Halobacteriales</taxon>
        <taxon>Haloarculaceae</taxon>
        <taxon>Haloarcula</taxon>
    </lineage>
</organism>
<feature type="region of interest" description="Disordered" evidence="1">
    <location>
        <begin position="16"/>
        <end position="47"/>
    </location>
</feature>
<dbReference type="RefSeq" id="WP_170097760.1">
    <property type="nucleotide sequence ID" value="NZ_WOWA01000007.1"/>
</dbReference>
<accession>A0A847U7S6</accession>
<evidence type="ECO:0000313" key="3">
    <source>
        <dbReference type="Proteomes" id="UP000641625"/>
    </source>
</evidence>
<dbReference type="AlphaFoldDB" id="A0A847U7S6"/>
<reference evidence="2" key="1">
    <citation type="submission" date="2019-12" db="EMBL/GenBank/DDBJ databases">
        <title>Whole genome sequencing of Haloarcula argentinensis strain pws5.</title>
        <authorList>
            <person name="Verma D.K."/>
            <person name="Gopal K."/>
            <person name="Prasad E.S."/>
        </authorList>
    </citation>
    <scope>NUCLEOTIDE SEQUENCE</scope>
    <source>
        <strain evidence="2">Pws5</strain>
    </source>
</reference>